<reference evidence="3" key="1">
    <citation type="submission" date="2022-11" db="UniProtKB">
        <authorList>
            <consortium name="WormBaseParasite"/>
        </authorList>
    </citation>
    <scope>IDENTIFICATION</scope>
</reference>
<protein>
    <submittedName>
        <fullName evidence="3">Uncharacterized protein</fullName>
    </submittedName>
</protein>
<dbReference type="Gene3D" id="3.40.50.1440">
    <property type="entry name" value="Tubulin/FtsZ, GTPase domain"/>
    <property type="match status" value="1"/>
</dbReference>
<proteinExistence type="predicted"/>
<dbReference type="Proteomes" id="UP000887563">
    <property type="component" value="Unplaced"/>
</dbReference>
<dbReference type="SUPFAM" id="SSF52490">
    <property type="entry name" value="Tubulin nucleotide-binding domain-like"/>
    <property type="match status" value="1"/>
</dbReference>
<keyword evidence="2" id="KW-1185">Reference proteome</keyword>
<dbReference type="WBParaSite" id="Minc3s01127g20979">
    <property type="protein sequence ID" value="Minc3s01127g20979"/>
    <property type="gene ID" value="Minc3s01127g20979"/>
</dbReference>
<organism evidence="2 3">
    <name type="scientific">Meloidogyne incognita</name>
    <name type="common">Southern root-knot nematode worm</name>
    <name type="synonym">Oxyuris incognita</name>
    <dbReference type="NCBI Taxonomy" id="6306"/>
    <lineage>
        <taxon>Eukaryota</taxon>
        <taxon>Metazoa</taxon>
        <taxon>Ecdysozoa</taxon>
        <taxon>Nematoda</taxon>
        <taxon>Chromadorea</taxon>
        <taxon>Rhabditida</taxon>
        <taxon>Tylenchina</taxon>
        <taxon>Tylenchomorpha</taxon>
        <taxon>Tylenchoidea</taxon>
        <taxon>Meloidogynidae</taxon>
        <taxon>Meloidogyninae</taxon>
        <taxon>Meloidogyne</taxon>
        <taxon>Meloidogyne incognita group</taxon>
    </lineage>
</organism>
<feature type="compositionally biased region" description="Gly residues" evidence="1">
    <location>
        <begin position="182"/>
        <end position="196"/>
    </location>
</feature>
<dbReference type="InterPro" id="IPR013838">
    <property type="entry name" value="Beta-tubulin_BS"/>
</dbReference>
<evidence type="ECO:0000313" key="2">
    <source>
        <dbReference type="Proteomes" id="UP000887563"/>
    </source>
</evidence>
<accession>A0A914M387</accession>
<dbReference type="PROSITE" id="PS00228">
    <property type="entry name" value="TUBULIN_B_AUTOREG"/>
    <property type="match status" value="1"/>
</dbReference>
<dbReference type="InterPro" id="IPR036525">
    <property type="entry name" value="Tubulin/FtsZ_GTPase_sf"/>
</dbReference>
<feature type="region of interest" description="Disordered" evidence="1">
    <location>
        <begin position="177"/>
        <end position="250"/>
    </location>
</feature>
<evidence type="ECO:0000256" key="1">
    <source>
        <dbReference type="SAM" id="MobiDB-lite"/>
    </source>
</evidence>
<dbReference type="AlphaFoldDB" id="A0A914M387"/>
<sequence length="272" mass="29769">MREIITIMTGQCGNQIGSKMSEYQHYQDAPADKERVVVYTPKKWKQTRLNSSGADSTASTFQQFAEMRLQFHSGPALLNLQGGPSAPFYSSHHLLIVHPLPGCTFQSTSLPARMTMSTQQPFSSVSPNIMINQQQQQPNLPSRQITLEEAKENAGSCHDDEHSTFGVQMAMSGASMPNRGSFRGGRGGCTSVGHAGGARDSSKVDAEGGNGRFEKRKPRRSAGSDSTSRRLDCDISSVRGGGSEDISVKGNRDRDNNKLILIFFKLLTFNFF</sequence>
<name>A0A914M387_MELIC</name>
<evidence type="ECO:0000313" key="3">
    <source>
        <dbReference type="WBParaSite" id="Minc3s01127g20979"/>
    </source>
</evidence>